<evidence type="ECO:0000259" key="4">
    <source>
        <dbReference type="PROSITE" id="PS51767"/>
    </source>
</evidence>
<keyword evidence="3" id="KW-1133">Transmembrane helix</keyword>
<feature type="region of interest" description="Disordered" evidence="2">
    <location>
        <begin position="520"/>
        <end position="553"/>
    </location>
</feature>
<dbReference type="GO" id="GO:0031505">
    <property type="term" value="P:fungal-type cell wall organization"/>
    <property type="evidence" value="ECO:0007669"/>
    <property type="project" value="TreeGrafter"/>
</dbReference>
<dbReference type="GO" id="GO:0009277">
    <property type="term" value="C:fungal-type cell wall"/>
    <property type="evidence" value="ECO:0007669"/>
    <property type="project" value="TreeGrafter"/>
</dbReference>
<evidence type="ECO:0000256" key="3">
    <source>
        <dbReference type="SAM" id="Phobius"/>
    </source>
</evidence>
<keyword evidence="5" id="KW-0378">Hydrolase</keyword>
<dbReference type="OrthoDB" id="4074350at2759"/>
<evidence type="ECO:0000313" key="6">
    <source>
        <dbReference type="Proteomes" id="UP000077069"/>
    </source>
</evidence>
<accession>A0A177C6K1</accession>
<dbReference type="Gene3D" id="2.40.70.10">
    <property type="entry name" value="Acid Proteases"/>
    <property type="match status" value="2"/>
</dbReference>
<dbReference type="InterPro" id="IPR001461">
    <property type="entry name" value="Aspartic_peptidase_A1"/>
</dbReference>
<keyword evidence="3" id="KW-0472">Membrane</keyword>
<dbReference type="SUPFAM" id="SSF50630">
    <property type="entry name" value="Acid proteases"/>
    <property type="match status" value="1"/>
</dbReference>
<gene>
    <name evidence="5" type="ORF">CC84DRAFT_1219704</name>
</gene>
<keyword evidence="3" id="KW-0812">Transmembrane</keyword>
<name>A0A177C6K1_9PLEO</name>
<evidence type="ECO:0000256" key="1">
    <source>
        <dbReference type="ARBA" id="ARBA00007447"/>
    </source>
</evidence>
<dbReference type="STRING" id="1460663.A0A177C6K1"/>
<feature type="transmembrane region" description="Helical" evidence="3">
    <location>
        <begin position="451"/>
        <end position="476"/>
    </location>
</feature>
<dbReference type="GO" id="GO:0004190">
    <property type="term" value="F:aspartic-type endopeptidase activity"/>
    <property type="evidence" value="ECO:0007669"/>
    <property type="project" value="InterPro"/>
</dbReference>
<keyword evidence="6" id="KW-1185">Reference proteome</keyword>
<dbReference type="InterPro" id="IPR021109">
    <property type="entry name" value="Peptidase_aspartic_dom_sf"/>
</dbReference>
<keyword evidence="5" id="KW-0645">Protease</keyword>
<dbReference type="CDD" id="cd05471">
    <property type="entry name" value="pepsin_like"/>
    <property type="match status" value="1"/>
</dbReference>
<feature type="compositionally biased region" description="Low complexity" evidence="2">
    <location>
        <begin position="425"/>
        <end position="443"/>
    </location>
</feature>
<feature type="region of interest" description="Disordered" evidence="2">
    <location>
        <begin position="1"/>
        <end position="30"/>
    </location>
</feature>
<organism evidence="5 6">
    <name type="scientific">Paraphaeosphaeria sporulosa</name>
    <dbReference type="NCBI Taxonomy" id="1460663"/>
    <lineage>
        <taxon>Eukaryota</taxon>
        <taxon>Fungi</taxon>
        <taxon>Dikarya</taxon>
        <taxon>Ascomycota</taxon>
        <taxon>Pezizomycotina</taxon>
        <taxon>Dothideomycetes</taxon>
        <taxon>Pleosporomycetidae</taxon>
        <taxon>Pleosporales</taxon>
        <taxon>Massarineae</taxon>
        <taxon>Didymosphaeriaceae</taxon>
        <taxon>Paraphaeosphaeria</taxon>
    </lineage>
</organism>
<reference evidence="5 6" key="1">
    <citation type="submission" date="2016-05" db="EMBL/GenBank/DDBJ databases">
        <title>Comparative analysis of secretome profiles of manganese(II)-oxidizing ascomycete fungi.</title>
        <authorList>
            <consortium name="DOE Joint Genome Institute"/>
            <person name="Zeiner C.A."/>
            <person name="Purvine S.O."/>
            <person name="Zink E.M."/>
            <person name="Wu S."/>
            <person name="Pasa-Tolic L."/>
            <person name="Chaput D.L."/>
            <person name="Haridas S."/>
            <person name="Grigoriev I.V."/>
            <person name="Santelli C.M."/>
            <person name="Hansel C.M."/>
        </authorList>
    </citation>
    <scope>NUCLEOTIDE SEQUENCE [LARGE SCALE GENOMIC DNA]</scope>
    <source>
        <strain evidence="5 6">AP3s5-JAC2a</strain>
    </source>
</reference>
<dbReference type="AlphaFoldDB" id="A0A177C6K1"/>
<dbReference type="RefSeq" id="XP_018033116.1">
    <property type="nucleotide sequence ID" value="XM_018183101.1"/>
</dbReference>
<sequence>MSAGSQRFLKWREQRGGRNTLERRAENKTADPVSVSVSQYWEGNDGPWSSFAIQVGKKAQDVRVLPSTASPNTWVVYGEGCPRDAPNNCADSRGGTFNNNNSLTWIPNSIFELGVEENLDYNVFGDFGFDTVTLGWQGSNGPSVEHSVVAGIADTTFTWMGVLGLNPRPTNFSTFPNSPQPSLVQLLKDQNSIPSLTWAYTAGAPYRLNKVFGSLTLGGYDQARFNRPSKTAQNLTFPFYTDISRDLLVGVSSIRTSNTTSSSSESALLKDGIFALIDSTVPHLWLPQSVCEAFEVAFGLTWNSTSELYTLNATQHSTLSKLNPTVTFELSPELPISGDKSISIAFPYAAFDLNVSWPYTQDTMRYFPLKRASNDTQYTLGRAFLQEAYIIADYERQNFSVWPCKWDSDTTNGNIIAISSKDVETNTSNSDGSNGSNGNNDSSHSPPVNGIGAGAIAGIVIGVVVIVAVIAAWLFWRRRNRKSKASELEGNQADVAHAHKPINATLVEAPQDLGVMEAPTNDKRFAPPPEELQGSKVARGGELDSTPRHEMVGQDGFPLYSAQEGWGTGIDGLHEADGRNLTIHEADAGEKGTTTQKMPATYADSGQKLAHYKSPGATAGPVPAWSDLPSESGGTHR</sequence>
<dbReference type="PRINTS" id="PR00792">
    <property type="entry name" value="PEPSIN"/>
</dbReference>
<dbReference type="InterPro" id="IPR033121">
    <property type="entry name" value="PEPTIDASE_A1"/>
</dbReference>
<feature type="compositionally biased region" description="Basic and acidic residues" evidence="2">
    <location>
        <begin position="10"/>
        <end position="29"/>
    </location>
</feature>
<dbReference type="InParanoid" id="A0A177C6K1"/>
<dbReference type="PROSITE" id="PS51767">
    <property type="entry name" value="PEPTIDASE_A1"/>
    <property type="match status" value="1"/>
</dbReference>
<dbReference type="InterPro" id="IPR034164">
    <property type="entry name" value="Pepsin-like_dom"/>
</dbReference>
<dbReference type="GO" id="GO:0006508">
    <property type="term" value="P:proteolysis"/>
    <property type="evidence" value="ECO:0007669"/>
    <property type="project" value="UniProtKB-KW"/>
</dbReference>
<feature type="compositionally biased region" description="Basic and acidic residues" evidence="2">
    <location>
        <begin position="539"/>
        <end position="552"/>
    </location>
</feature>
<evidence type="ECO:0000313" key="5">
    <source>
        <dbReference type="EMBL" id="OAG02751.1"/>
    </source>
</evidence>
<dbReference type="Proteomes" id="UP000077069">
    <property type="component" value="Unassembled WGS sequence"/>
</dbReference>
<dbReference type="GeneID" id="28766587"/>
<feature type="region of interest" description="Disordered" evidence="2">
    <location>
        <begin position="422"/>
        <end position="446"/>
    </location>
</feature>
<proteinExistence type="inferred from homology"/>
<dbReference type="Pfam" id="PF00026">
    <property type="entry name" value="Asp"/>
    <property type="match status" value="1"/>
</dbReference>
<dbReference type="GO" id="GO:0005576">
    <property type="term" value="C:extracellular region"/>
    <property type="evidence" value="ECO:0007669"/>
    <property type="project" value="TreeGrafter"/>
</dbReference>
<feature type="region of interest" description="Disordered" evidence="2">
    <location>
        <begin position="586"/>
        <end position="637"/>
    </location>
</feature>
<dbReference type="PANTHER" id="PTHR47965:SF101">
    <property type="entry name" value="HYPOTHETICAL ASPARTYL PROTEASE (EUROFUNG)-RELATED"/>
    <property type="match status" value="1"/>
</dbReference>
<feature type="domain" description="Peptidase A1" evidence="4">
    <location>
        <begin position="49"/>
        <end position="402"/>
    </location>
</feature>
<comment type="similarity">
    <text evidence="1">Belongs to the peptidase A1 family.</text>
</comment>
<evidence type="ECO:0000256" key="2">
    <source>
        <dbReference type="SAM" id="MobiDB-lite"/>
    </source>
</evidence>
<dbReference type="EMBL" id="KV441555">
    <property type="protein sequence ID" value="OAG02751.1"/>
    <property type="molecule type" value="Genomic_DNA"/>
</dbReference>
<dbReference type="PANTHER" id="PTHR47965">
    <property type="entry name" value="ASPARTYL PROTEASE-RELATED"/>
    <property type="match status" value="1"/>
</dbReference>
<protein>
    <submittedName>
        <fullName evidence="5">Acid protease</fullName>
    </submittedName>
</protein>